<dbReference type="eggNOG" id="COG2041">
    <property type="taxonomic scope" value="Bacteria"/>
</dbReference>
<organism evidence="1 2">
    <name type="scientific">Nostoc azollae (strain 0708)</name>
    <name type="common">Anabaena azollae (strain 0708)</name>
    <dbReference type="NCBI Taxonomy" id="551115"/>
    <lineage>
        <taxon>Bacteria</taxon>
        <taxon>Bacillati</taxon>
        <taxon>Cyanobacteriota</taxon>
        <taxon>Cyanophyceae</taxon>
        <taxon>Nostocales</taxon>
        <taxon>Nostocaceae</taxon>
        <taxon>Trichormus</taxon>
    </lineage>
</organism>
<reference evidence="1 2" key="1">
    <citation type="journal article" date="2010" name="PLoS ONE">
        <title>Genome erosion in a nitrogen-fixing vertically transmitted endosymbiotic multicellular cyanobacterium.</title>
        <authorList>
            <person name="Ran L."/>
            <person name="Larsson J."/>
            <person name="Vigil-Stenman T."/>
            <person name="Nylander J.A."/>
            <person name="Ininbergs K."/>
            <person name="Zheng W.W."/>
            <person name="Lapidus A."/>
            <person name="Lowry S."/>
            <person name="Haselkorn R."/>
            <person name="Bergman B."/>
        </authorList>
    </citation>
    <scope>NUCLEOTIDE SEQUENCE [LARGE SCALE GENOMIC DNA]</scope>
    <source>
        <strain evidence="1 2">0708</strain>
    </source>
</reference>
<dbReference type="AlphaFoldDB" id="D7E1V9"/>
<keyword evidence="2" id="KW-1185">Reference proteome</keyword>
<evidence type="ECO:0000313" key="1">
    <source>
        <dbReference type="EMBL" id="ADI64880.1"/>
    </source>
</evidence>
<dbReference type="OrthoDB" id="456375at2"/>
<dbReference type="HOGENOM" id="CLU_2634559_0_0_3"/>
<dbReference type="Proteomes" id="UP000001511">
    <property type="component" value="Chromosome"/>
</dbReference>
<name>D7E1V9_NOSA0</name>
<protein>
    <submittedName>
        <fullName evidence="1">Uncharacterized protein</fullName>
    </submittedName>
</protein>
<proteinExistence type="predicted"/>
<dbReference type="KEGG" id="naz:Aazo_3143"/>
<gene>
    <name evidence="1" type="ordered locus">Aazo_3143</name>
</gene>
<evidence type="ECO:0000313" key="2">
    <source>
        <dbReference type="Proteomes" id="UP000001511"/>
    </source>
</evidence>
<sequence>MTVVALNIFKNLVLVSLRIAIVCLGGFTERPTKEQMEVSRKEASGRNNQILAEQAQNNQQGGWDLVIEGKTATLSQY</sequence>
<dbReference type="RefSeq" id="WP_013191895.1">
    <property type="nucleotide sequence ID" value="NC_014248.1"/>
</dbReference>
<accession>D7E1V9</accession>
<dbReference type="EMBL" id="CP002059">
    <property type="protein sequence ID" value="ADI64880.1"/>
    <property type="molecule type" value="Genomic_DNA"/>
</dbReference>